<dbReference type="GO" id="GO:0006952">
    <property type="term" value="P:defense response"/>
    <property type="evidence" value="ECO:0007669"/>
    <property type="project" value="UniProtKB-KW"/>
</dbReference>
<protein>
    <recommendedName>
        <fullName evidence="2">NB-ARC domain-containing protein</fullName>
    </recommendedName>
</protein>
<dbReference type="PANTHER" id="PTHR36766">
    <property type="entry name" value="PLANT BROAD-SPECTRUM MILDEW RESISTANCE PROTEIN RPW8"/>
    <property type="match status" value="1"/>
</dbReference>
<name>A0AA88QU24_9ASTE</name>
<reference evidence="3" key="1">
    <citation type="submission" date="2022-12" db="EMBL/GenBank/DDBJ databases">
        <title>Draft genome assemblies for two species of Escallonia (Escalloniales).</title>
        <authorList>
            <person name="Chanderbali A."/>
            <person name="Dervinis C."/>
            <person name="Anghel I."/>
            <person name="Soltis D."/>
            <person name="Soltis P."/>
            <person name="Zapata F."/>
        </authorList>
    </citation>
    <scope>NUCLEOTIDE SEQUENCE</scope>
    <source>
        <strain evidence="3">UCBG92.1500</strain>
        <tissue evidence="3">Leaf</tissue>
    </source>
</reference>
<evidence type="ECO:0000259" key="2">
    <source>
        <dbReference type="Pfam" id="PF00931"/>
    </source>
</evidence>
<dbReference type="GO" id="GO:0043531">
    <property type="term" value="F:ADP binding"/>
    <property type="evidence" value="ECO:0007669"/>
    <property type="project" value="InterPro"/>
</dbReference>
<evidence type="ECO:0000256" key="1">
    <source>
        <dbReference type="ARBA" id="ARBA00022821"/>
    </source>
</evidence>
<dbReference type="Pfam" id="PF00931">
    <property type="entry name" value="NB-ARC"/>
    <property type="match status" value="1"/>
</dbReference>
<dbReference type="PANTHER" id="PTHR36766:SF64">
    <property type="entry name" value="OS12G0206100 PROTEIN"/>
    <property type="match status" value="1"/>
</dbReference>
<dbReference type="EMBL" id="JAVXUO010002567">
    <property type="protein sequence ID" value="KAK2971679.1"/>
    <property type="molecule type" value="Genomic_DNA"/>
</dbReference>
<accession>A0AA88QU24</accession>
<gene>
    <name evidence="3" type="ORF">RJ640_007717</name>
</gene>
<comment type="caution">
    <text evidence="3">The sequence shown here is derived from an EMBL/GenBank/DDBJ whole genome shotgun (WGS) entry which is preliminary data.</text>
</comment>
<keyword evidence="1" id="KW-0611">Plant defense</keyword>
<dbReference type="InterPro" id="IPR027417">
    <property type="entry name" value="P-loop_NTPase"/>
</dbReference>
<dbReference type="Gene3D" id="3.80.10.10">
    <property type="entry name" value="Ribonuclease Inhibitor"/>
    <property type="match status" value="1"/>
</dbReference>
<sequence length="274" mass="31967">MKSLSQNFIKFKQRRCLVIIDDIWQAEAWDELSPAFPCTMSGSKILLTTRNKEVALHVHQRCFVHELRQLSECERRELFETKAYLRNDAGFGAFISLFNLWSTPVLLLIQHRHAELGCKEDVNHPSFAVHGQEYFGQHSRLRSALFFGGEAIDWQYVEQKILKPIVMGFTFLRVLDLEGLYMYKFLILTSLNNLAEWNVDEGAMMSLLHLVIEDCKKLKRIPEGLRFISSFKELEIIRMPEAFRNRLRRGGEDFRKVQHVPSISTSAEFYAGDY</sequence>
<evidence type="ECO:0000313" key="3">
    <source>
        <dbReference type="EMBL" id="KAK2971679.1"/>
    </source>
</evidence>
<feature type="domain" description="NB-ARC" evidence="2">
    <location>
        <begin position="11"/>
        <end position="86"/>
    </location>
</feature>
<dbReference type="AlphaFoldDB" id="A0AA88QU24"/>
<organism evidence="3 4">
    <name type="scientific">Escallonia rubra</name>
    <dbReference type="NCBI Taxonomy" id="112253"/>
    <lineage>
        <taxon>Eukaryota</taxon>
        <taxon>Viridiplantae</taxon>
        <taxon>Streptophyta</taxon>
        <taxon>Embryophyta</taxon>
        <taxon>Tracheophyta</taxon>
        <taxon>Spermatophyta</taxon>
        <taxon>Magnoliopsida</taxon>
        <taxon>eudicotyledons</taxon>
        <taxon>Gunneridae</taxon>
        <taxon>Pentapetalae</taxon>
        <taxon>asterids</taxon>
        <taxon>campanulids</taxon>
        <taxon>Escalloniales</taxon>
        <taxon>Escalloniaceae</taxon>
        <taxon>Escallonia</taxon>
    </lineage>
</organism>
<dbReference type="InterPro" id="IPR002182">
    <property type="entry name" value="NB-ARC"/>
</dbReference>
<evidence type="ECO:0000313" key="4">
    <source>
        <dbReference type="Proteomes" id="UP001187471"/>
    </source>
</evidence>
<dbReference type="InterPro" id="IPR032675">
    <property type="entry name" value="LRR_dom_sf"/>
</dbReference>
<proteinExistence type="predicted"/>
<keyword evidence="4" id="KW-1185">Reference proteome</keyword>
<dbReference type="SUPFAM" id="SSF52540">
    <property type="entry name" value="P-loop containing nucleoside triphosphate hydrolases"/>
    <property type="match status" value="1"/>
</dbReference>
<dbReference type="Proteomes" id="UP001187471">
    <property type="component" value="Unassembled WGS sequence"/>
</dbReference>
<dbReference type="Gene3D" id="3.40.50.300">
    <property type="entry name" value="P-loop containing nucleotide triphosphate hydrolases"/>
    <property type="match status" value="1"/>
</dbReference>